<dbReference type="Proteomes" id="UP001419268">
    <property type="component" value="Unassembled WGS sequence"/>
</dbReference>
<comment type="caution">
    <text evidence="1">The sequence shown here is derived from an EMBL/GenBank/DDBJ whole genome shotgun (WGS) entry which is preliminary data.</text>
</comment>
<dbReference type="EMBL" id="JBBNAG010000006">
    <property type="protein sequence ID" value="KAK9125050.1"/>
    <property type="molecule type" value="Genomic_DNA"/>
</dbReference>
<protein>
    <submittedName>
        <fullName evidence="1">Uncharacterized protein</fullName>
    </submittedName>
</protein>
<accession>A0AAP0P156</accession>
<sequence>MLGSLSDAADGGHNDFMAATTAAGDSKWGLTRELHRREEENKGWHPKPPLRRRLIAADAPTPFHRDVANNNCRERNSFPPHMWLTNQEHYCSWFYQPI</sequence>
<organism evidence="1 2">
    <name type="scientific">Stephania cephalantha</name>
    <dbReference type="NCBI Taxonomy" id="152367"/>
    <lineage>
        <taxon>Eukaryota</taxon>
        <taxon>Viridiplantae</taxon>
        <taxon>Streptophyta</taxon>
        <taxon>Embryophyta</taxon>
        <taxon>Tracheophyta</taxon>
        <taxon>Spermatophyta</taxon>
        <taxon>Magnoliopsida</taxon>
        <taxon>Ranunculales</taxon>
        <taxon>Menispermaceae</taxon>
        <taxon>Menispermoideae</taxon>
        <taxon>Cissampelideae</taxon>
        <taxon>Stephania</taxon>
    </lineage>
</organism>
<proteinExistence type="predicted"/>
<evidence type="ECO:0000313" key="1">
    <source>
        <dbReference type="EMBL" id="KAK9125050.1"/>
    </source>
</evidence>
<evidence type="ECO:0000313" key="2">
    <source>
        <dbReference type="Proteomes" id="UP001419268"/>
    </source>
</evidence>
<keyword evidence="2" id="KW-1185">Reference proteome</keyword>
<name>A0AAP0P156_9MAGN</name>
<reference evidence="1 2" key="1">
    <citation type="submission" date="2024-01" db="EMBL/GenBank/DDBJ databases">
        <title>Genome assemblies of Stephania.</title>
        <authorList>
            <person name="Yang L."/>
        </authorList>
    </citation>
    <scope>NUCLEOTIDE SEQUENCE [LARGE SCALE GENOMIC DNA]</scope>
    <source>
        <strain evidence="1">JXDWG</strain>
        <tissue evidence="1">Leaf</tissue>
    </source>
</reference>
<dbReference type="AlphaFoldDB" id="A0AAP0P156"/>
<gene>
    <name evidence="1" type="ORF">Scep_013896</name>
</gene>